<keyword evidence="4 5" id="KW-0472">Membrane</keyword>
<name>A0A3S3M0F0_9RHOB</name>
<evidence type="ECO:0000256" key="1">
    <source>
        <dbReference type="ARBA" id="ARBA00004141"/>
    </source>
</evidence>
<evidence type="ECO:0000256" key="5">
    <source>
        <dbReference type="SAM" id="Phobius"/>
    </source>
</evidence>
<dbReference type="PANTHER" id="PTHR10846">
    <property type="entry name" value="SODIUM/POTASSIUM/CALCIUM EXCHANGER"/>
    <property type="match status" value="1"/>
</dbReference>
<keyword evidence="2 5" id="KW-0812">Transmembrane</keyword>
<sequence>MLIDLLKILAGLGLLVVAGDLLVKGAVNLALRLGIPALIVGLTVVAFGTSAPEMMVSVAAVLDHNPGIALGNVVGSNTANILLVLGIPAIISMIRTDATDTRESYFIMLGASVLFILVCFMGPIRWPHAALLLATLAVILFRQGRQALAHRASRSEEEIEGVDVDMSLTKVALFIAIGLVGLPFGADFLVDGASSIARAAGIPDTVIGLTLVAIGTSLPELATSVTAAVKGRADVALGNVIGSNIFNLLGIIGVAGFFGQLDVPGPMLRLDLWVMLGATLLIAPFILHRWPFTRLVGVGFTLIYATYVVVLMTAHAG</sequence>
<keyword evidence="8" id="KW-1185">Reference proteome</keyword>
<evidence type="ECO:0000313" key="7">
    <source>
        <dbReference type="EMBL" id="RWR53428.1"/>
    </source>
</evidence>
<feature type="transmembrane region" description="Helical" evidence="5">
    <location>
        <begin position="168"/>
        <end position="186"/>
    </location>
</feature>
<reference evidence="7 8" key="2">
    <citation type="submission" date="2019-01" db="EMBL/GenBank/DDBJ databases">
        <title>Sinorhodobacter populi sp. nov. isolated from the symptomatic bark tissue of Populus euramericana canker.</title>
        <authorList>
            <person name="Xu G."/>
        </authorList>
    </citation>
    <scope>NUCLEOTIDE SEQUENCE [LARGE SCALE GENOMIC DNA]</scope>
    <source>
        <strain evidence="7 8">CGMCC 1.12963</strain>
    </source>
</reference>
<dbReference type="PANTHER" id="PTHR10846:SF8">
    <property type="entry name" value="INNER MEMBRANE PROTEIN YRBG"/>
    <property type="match status" value="1"/>
</dbReference>
<comment type="subcellular location">
    <subcellularLocation>
        <location evidence="1">Membrane</location>
        <topology evidence="1">Multi-pass membrane protein</topology>
    </subcellularLocation>
</comment>
<protein>
    <submittedName>
        <fullName evidence="7">Calcium/sodium antiporter</fullName>
    </submittedName>
</protein>
<dbReference type="InterPro" id="IPR004481">
    <property type="entry name" value="K/Na/Ca-exchanger"/>
</dbReference>
<dbReference type="GO" id="GO:0006874">
    <property type="term" value="P:intracellular calcium ion homeostasis"/>
    <property type="evidence" value="ECO:0007669"/>
    <property type="project" value="TreeGrafter"/>
</dbReference>
<feature type="transmembrane region" description="Helical" evidence="5">
    <location>
        <begin position="236"/>
        <end position="258"/>
    </location>
</feature>
<keyword evidence="3 5" id="KW-1133">Transmembrane helix</keyword>
<reference evidence="8" key="1">
    <citation type="submission" date="2019-01" db="EMBL/GenBank/DDBJ databases">
        <title>Sinorhodobacter populi sp. nov. isolated from the symptomatic bark tissue of Populus euramericana canker.</title>
        <authorList>
            <person name="Li Y."/>
        </authorList>
    </citation>
    <scope>NUCLEOTIDE SEQUENCE [LARGE SCALE GENOMIC DNA]</scope>
    <source>
        <strain evidence="8">CGMCC 1.12963</strain>
    </source>
</reference>
<accession>A0A3S3M0F0</accession>
<comment type="caution">
    <text evidence="7">The sequence shown here is derived from an EMBL/GenBank/DDBJ whole genome shotgun (WGS) entry which is preliminary data.</text>
</comment>
<feature type="transmembrane region" description="Helical" evidence="5">
    <location>
        <begin position="68"/>
        <end position="93"/>
    </location>
</feature>
<dbReference type="GO" id="GO:0005262">
    <property type="term" value="F:calcium channel activity"/>
    <property type="evidence" value="ECO:0007669"/>
    <property type="project" value="TreeGrafter"/>
</dbReference>
<dbReference type="InterPro" id="IPR044880">
    <property type="entry name" value="NCX_ion-bd_dom_sf"/>
</dbReference>
<dbReference type="EMBL" id="SAVA01000003">
    <property type="protein sequence ID" value="RWR53428.1"/>
    <property type="molecule type" value="Genomic_DNA"/>
</dbReference>
<dbReference type="Gene3D" id="1.20.1420.30">
    <property type="entry name" value="NCX, central ion-binding region"/>
    <property type="match status" value="1"/>
</dbReference>
<feature type="transmembrane region" description="Helical" evidence="5">
    <location>
        <begin position="295"/>
        <end position="316"/>
    </location>
</feature>
<dbReference type="RefSeq" id="WP_128155690.1">
    <property type="nucleotide sequence ID" value="NZ_JBHSOM010000009.1"/>
</dbReference>
<feature type="domain" description="Sodium/calcium exchanger membrane region" evidence="6">
    <location>
        <begin position="172"/>
        <end position="312"/>
    </location>
</feature>
<dbReference type="AlphaFoldDB" id="A0A3S3M0F0"/>
<dbReference type="GO" id="GO:0008273">
    <property type="term" value="F:calcium, potassium:sodium antiporter activity"/>
    <property type="evidence" value="ECO:0007669"/>
    <property type="project" value="TreeGrafter"/>
</dbReference>
<proteinExistence type="predicted"/>
<evidence type="ECO:0000256" key="2">
    <source>
        <dbReference type="ARBA" id="ARBA00022692"/>
    </source>
</evidence>
<dbReference type="Pfam" id="PF01699">
    <property type="entry name" value="Na_Ca_ex"/>
    <property type="match status" value="2"/>
</dbReference>
<feature type="transmembrane region" description="Helical" evidence="5">
    <location>
        <begin position="30"/>
        <end position="48"/>
    </location>
</feature>
<gene>
    <name evidence="7" type="ORF">EOW66_06900</name>
</gene>
<evidence type="ECO:0000256" key="4">
    <source>
        <dbReference type="ARBA" id="ARBA00023136"/>
    </source>
</evidence>
<organism evidence="7 8">
    <name type="scientific">Paenirhodobacter huangdaonensis</name>
    <dbReference type="NCBI Taxonomy" id="2501515"/>
    <lineage>
        <taxon>Bacteria</taxon>
        <taxon>Pseudomonadati</taxon>
        <taxon>Pseudomonadota</taxon>
        <taxon>Alphaproteobacteria</taxon>
        <taxon>Rhodobacterales</taxon>
        <taxon>Rhodobacter group</taxon>
        <taxon>Paenirhodobacter</taxon>
    </lineage>
</organism>
<feature type="transmembrane region" description="Helical" evidence="5">
    <location>
        <begin position="105"/>
        <end position="124"/>
    </location>
</feature>
<evidence type="ECO:0000313" key="8">
    <source>
        <dbReference type="Proteomes" id="UP000288071"/>
    </source>
</evidence>
<dbReference type="GO" id="GO:0005886">
    <property type="term" value="C:plasma membrane"/>
    <property type="evidence" value="ECO:0007669"/>
    <property type="project" value="TreeGrafter"/>
</dbReference>
<feature type="transmembrane region" description="Helical" evidence="5">
    <location>
        <begin position="270"/>
        <end position="288"/>
    </location>
</feature>
<feature type="transmembrane region" description="Helical" evidence="5">
    <location>
        <begin position="6"/>
        <end position="23"/>
    </location>
</feature>
<dbReference type="InterPro" id="IPR004837">
    <property type="entry name" value="NaCa_Exmemb"/>
</dbReference>
<dbReference type="NCBIfam" id="TIGR00367">
    <property type="entry name" value="calcium/sodium antiporter"/>
    <property type="match status" value="1"/>
</dbReference>
<feature type="domain" description="Sodium/calcium exchanger membrane region" evidence="6">
    <location>
        <begin position="8"/>
        <end position="142"/>
    </location>
</feature>
<evidence type="ECO:0000259" key="6">
    <source>
        <dbReference type="Pfam" id="PF01699"/>
    </source>
</evidence>
<evidence type="ECO:0000256" key="3">
    <source>
        <dbReference type="ARBA" id="ARBA00022989"/>
    </source>
</evidence>
<dbReference type="Proteomes" id="UP000288071">
    <property type="component" value="Unassembled WGS sequence"/>
</dbReference>